<protein>
    <submittedName>
        <fullName evidence="3">Calcium-binding protein</fullName>
    </submittedName>
</protein>
<dbReference type="EMBL" id="SJKB01000003">
    <property type="protein sequence ID" value="TCC63491.1"/>
    <property type="molecule type" value="Genomic_DNA"/>
</dbReference>
<gene>
    <name evidence="3" type="ORF">E0H73_11510</name>
</gene>
<dbReference type="AlphaFoldDB" id="A0A4R0KRJ7"/>
<feature type="compositionally biased region" description="Low complexity" evidence="1">
    <location>
        <begin position="66"/>
        <end position="88"/>
    </location>
</feature>
<dbReference type="InterPro" id="IPR008613">
    <property type="entry name" value="Excalibur_Ca-bd_domain"/>
</dbReference>
<feature type="compositionally biased region" description="Low complexity" evidence="1">
    <location>
        <begin position="96"/>
        <end position="114"/>
    </location>
</feature>
<dbReference type="Pfam" id="PF05901">
    <property type="entry name" value="Excalibur"/>
    <property type="match status" value="1"/>
</dbReference>
<evidence type="ECO:0000259" key="2">
    <source>
        <dbReference type="SMART" id="SM00894"/>
    </source>
</evidence>
<name>A0A4R0KRJ7_9ACTN</name>
<reference evidence="3 4" key="1">
    <citation type="submission" date="2019-02" db="EMBL/GenBank/DDBJ databases">
        <title>Kribbella capetownensis sp. nov. and Kribbella speibonae sp. nov., isolated from soil.</title>
        <authorList>
            <person name="Curtis S.M."/>
            <person name="Norton I."/>
            <person name="Everest G.J."/>
            <person name="Meyers P.R."/>
        </authorList>
    </citation>
    <scope>NUCLEOTIDE SEQUENCE [LARGE SCALE GENOMIC DNA]</scope>
    <source>
        <strain evidence="3 4">NRRL B-24813</strain>
    </source>
</reference>
<dbReference type="SMART" id="SM00894">
    <property type="entry name" value="Excalibur"/>
    <property type="match status" value="1"/>
</dbReference>
<feature type="domain" description="Excalibur calcium-binding" evidence="2">
    <location>
        <begin position="116"/>
        <end position="152"/>
    </location>
</feature>
<feature type="region of interest" description="Disordered" evidence="1">
    <location>
        <begin position="22"/>
        <end position="156"/>
    </location>
</feature>
<evidence type="ECO:0000256" key="1">
    <source>
        <dbReference type="SAM" id="MobiDB-lite"/>
    </source>
</evidence>
<keyword evidence="4" id="KW-1185">Reference proteome</keyword>
<feature type="compositionally biased region" description="Basic and acidic residues" evidence="1">
    <location>
        <begin position="132"/>
        <end position="146"/>
    </location>
</feature>
<evidence type="ECO:0000313" key="4">
    <source>
        <dbReference type="Proteomes" id="UP000291144"/>
    </source>
</evidence>
<sequence>MAAITVVPLALIGALLFYKPFSSGDTVPSATGPEPTTIRSTSVAPATEPPTTLRRTEKPTRQIERTPTSTPAPSATPEETPVGPTGEPTDPPTAPEPSATPTVSSTPSTSVVSAVHYENCDEVRAAGKAPLRRGDPGYSRDLDRNGDGVACDHGNS</sequence>
<organism evidence="3 4">
    <name type="scientific">Kribbella pittospori</name>
    <dbReference type="NCBI Taxonomy" id="722689"/>
    <lineage>
        <taxon>Bacteria</taxon>
        <taxon>Bacillati</taxon>
        <taxon>Actinomycetota</taxon>
        <taxon>Actinomycetes</taxon>
        <taxon>Propionibacteriales</taxon>
        <taxon>Kribbellaceae</taxon>
        <taxon>Kribbella</taxon>
    </lineage>
</organism>
<proteinExistence type="predicted"/>
<dbReference type="Proteomes" id="UP000291144">
    <property type="component" value="Unassembled WGS sequence"/>
</dbReference>
<dbReference type="OrthoDB" id="5196645at2"/>
<accession>A0A4R0KRJ7</accession>
<feature type="compositionally biased region" description="Basic and acidic residues" evidence="1">
    <location>
        <begin position="54"/>
        <end position="64"/>
    </location>
</feature>
<evidence type="ECO:0000313" key="3">
    <source>
        <dbReference type="EMBL" id="TCC63491.1"/>
    </source>
</evidence>
<comment type="caution">
    <text evidence="3">The sequence shown here is derived from an EMBL/GenBank/DDBJ whole genome shotgun (WGS) entry which is preliminary data.</text>
</comment>